<dbReference type="SUPFAM" id="SSF52799">
    <property type="entry name" value="(Phosphotyrosine protein) phosphatases II"/>
    <property type="match status" value="1"/>
</dbReference>
<organism evidence="2 3">
    <name type="scientific">Rhodococcus sovatensis</name>
    <dbReference type="NCBI Taxonomy" id="1805840"/>
    <lineage>
        <taxon>Bacteria</taxon>
        <taxon>Bacillati</taxon>
        <taxon>Actinomycetota</taxon>
        <taxon>Actinomycetes</taxon>
        <taxon>Mycobacteriales</taxon>
        <taxon>Nocardiaceae</taxon>
        <taxon>Rhodococcus</taxon>
    </lineage>
</organism>
<accession>A0ABZ2PCF9</accession>
<name>A0ABZ2PCF9_9NOCA</name>
<keyword evidence="3" id="KW-1185">Reference proteome</keyword>
<dbReference type="Proteomes" id="UP001432000">
    <property type="component" value="Chromosome"/>
</dbReference>
<protein>
    <submittedName>
        <fullName evidence="2">Tyrosine-protein phosphatase</fullName>
        <ecNumber evidence="2">3.1.3.48</ecNumber>
    </submittedName>
</protein>
<evidence type="ECO:0000256" key="1">
    <source>
        <dbReference type="ARBA" id="ARBA00009580"/>
    </source>
</evidence>
<dbReference type="EMBL" id="CP147846">
    <property type="protein sequence ID" value="WXG66490.1"/>
    <property type="molecule type" value="Genomic_DNA"/>
</dbReference>
<sequence>MPGIESTDQFRLSGAWNFRDVGGARTADGEVVRSGKLFRSSELSRLDPRGVTELETLGVRHVFDLRGASEIERSGIDRVPASATVHNVPYEHRKREKAPHEVGAVVDPNAQREYMIRAYTSYPSLDGARAAINTVAGALIEGDGGVLVHCAAGKDRAGWTVATVLRAVGVHEQDILADYMASNTAIEPLRAHLRSVWPTGIDGSPIELSDAVVGVTEAYYLRGLEAVRELYGSFDGYLDALALDRAYVDKLKSALLESTD</sequence>
<dbReference type="PANTHER" id="PTHR31126">
    <property type="entry name" value="TYROSINE-PROTEIN PHOSPHATASE"/>
    <property type="match status" value="1"/>
</dbReference>
<dbReference type="GO" id="GO:0004725">
    <property type="term" value="F:protein tyrosine phosphatase activity"/>
    <property type="evidence" value="ECO:0007669"/>
    <property type="project" value="UniProtKB-EC"/>
</dbReference>
<dbReference type="InterPro" id="IPR026893">
    <property type="entry name" value="Tyr/Ser_Pase_IphP-type"/>
</dbReference>
<dbReference type="PANTHER" id="PTHR31126:SF1">
    <property type="entry name" value="TYROSINE SPECIFIC PROTEIN PHOSPHATASES DOMAIN-CONTAINING PROTEIN"/>
    <property type="match status" value="1"/>
</dbReference>
<gene>
    <name evidence="2" type="ORF">WDS16_14380</name>
</gene>
<dbReference type="EC" id="3.1.3.48" evidence="2"/>
<dbReference type="Pfam" id="PF13350">
    <property type="entry name" value="Y_phosphatase3"/>
    <property type="match status" value="1"/>
</dbReference>
<dbReference type="InterPro" id="IPR029021">
    <property type="entry name" value="Prot-tyrosine_phosphatase-like"/>
</dbReference>
<dbReference type="Gene3D" id="3.90.190.10">
    <property type="entry name" value="Protein tyrosine phosphatase superfamily"/>
    <property type="match status" value="1"/>
</dbReference>
<proteinExistence type="inferred from homology"/>
<keyword evidence="2" id="KW-0378">Hydrolase</keyword>
<reference evidence="2 3" key="1">
    <citation type="submission" date="2024-03" db="EMBL/GenBank/DDBJ databases">
        <title>Natural products discovery in diverse microorganisms through a two-stage MS feature dereplication strategy.</title>
        <authorList>
            <person name="Zhang R."/>
        </authorList>
    </citation>
    <scope>NUCLEOTIDE SEQUENCE [LARGE SCALE GENOMIC DNA]</scope>
    <source>
        <strain evidence="2 3">18930</strain>
    </source>
</reference>
<comment type="similarity">
    <text evidence="1">Belongs to the protein-tyrosine phosphatase family.</text>
</comment>
<evidence type="ECO:0000313" key="3">
    <source>
        <dbReference type="Proteomes" id="UP001432000"/>
    </source>
</evidence>
<dbReference type="RefSeq" id="WP_338885936.1">
    <property type="nucleotide sequence ID" value="NZ_CP147846.1"/>
</dbReference>
<evidence type="ECO:0000313" key="2">
    <source>
        <dbReference type="EMBL" id="WXG66490.1"/>
    </source>
</evidence>